<organism evidence="1">
    <name type="scientific">Arundo donax</name>
    <name type="common">Giant reed</name>
    <name type="synonym">Donax arundinaceus</name>
    <dbReference type="NCBI Taxonomy" id="35708"/>
    <lineage>
        <taxon>Eukaryota</taxon>
        <taxon>Viridiplantae</taxon>
        <taxon>Streptophyta</taxon>
        <taxon>Embryophyta</taxon>
        <taxon>Tracheophyta</taxon>
        <taxon>Spermatophyta</taxon>
        <taxon>Magnoliopsida</taxon>
        <taxon>Liliopsida</taxon>
        <taxon>Poales</taxon>
        <taxon>Poaceae</taxon>
        <taxon>PACMAD clade</taxon>
        <taxon>Arundinoideae</taxon>
        <taxon>Arundineae</taxon>
        <taxon>Arundo</taxon>
    </lineage>
</organism>
<reference evidence="1" key="1">
    <citation type="submission" date="2014-09" db="EMBL/GenBank/DDBJ databases">
        <authorList>
            <person name="Magalhaes I.L.F."/>
            <person name="Oliveira U."/>
            <person name="Santos F.R."/>
            <person name="Vidigal T.H.D.A."/>
            <person name="Brescovit A.D."/>
            <person name="Santos A.J."/>
        </authorList>
    </citation>
    <scope>NUCLEOTIDE SEQUENCE</scope>
    <source>
        <tissue evidence="1">Shoot tissue taken approximately 20 cm above the soil surface</tissue>
    </source>
</reference>
<accession>A0A0A9HY61</accession>
<dbReference type="AlphaFoldDB" id="A0A0A9HY61"/>
<evidence type="ECO:0000313" key="1">
    <source>
        <dbReference type="EMBL" id="JAE37858.1"/>
    </source>
</evidence>
<reference evidence="1" key="2">
    <citation type="journal article" date="2015" name="Data Brief">
        <title>Shoot transcriptome of the giant reed, Arundo donax.</title>
        <authorList>
            <person name="Barrero R.A."/>
            <person name="Guerrero F.D."/>
            <person name="Moolhuijzen P."/>
            <person name="Goolsby J.A."/>
            <person name="Tidwell J."/>
            <person name="Bellgard S.E."/>
            <person name="Bellgard M.I."/>
        </authorList>
    </citation>
    <scope>NUCLEOTIDE SEQUENCE</scope>
    <source>
        <tissue evidence="1">Shoot tissue taken approximately 20 cm above the soil surface</tissue>
    </source>
</reference>
<name>A0A0A9HY61_ARUDO</name>
<protein>
    <submittedName>
        <fullName evidence="1">Uncharacterized protein</fullName>
    </submittedName>
</protein>
<dbReference type="EMBL" id="GBRH01160038">
    <property type="protein sequence ID" value="JAE37858.1"/>
    <property type="molecule type" value="Transcribed_RNA"/>
</dbReference>
<proteinExistence type="predicted"/>
<sequence length="49" mass="5437">MLRNNPAATPHLQRAIVMLSIAAVQDQMSQLEISRRTQSLSLSRSECPS</sequence>